<dbReference type="Pfam" id="PF05729">
    <property type="entry name" value="NACHT"/>
    <property type="match status" value="1"/>
</dbReference>
<dbReference type="SUPFAM" id="SSF49899">
    <property type="entry name" value="Concanavalin A-like lectins/glucanases"/>
    <property type="match status" value="1"/>
</dbReference>
<dbReference type="InterPro" id="IPR007111">
    <property type="entry name" value="NACHT_NTPase"/>
</dbReference>
<dbReference type="PROSITE" id="PS50188">
    <property type="entry name" value="B302_SPRY"/>
    <property type="match status" value="1"/>
</dbReference>
<dbReference type="GO" id="GO:0005524">
    <property type="term" value="F:ATP binding"/>
    <property type="evidence" value="ECO:0007669"/>
    <property type="project" value="UniProtKB-KW"/>
</dbReference>
<feature type="domain" description="B30.2/SPRY" evidence="8">
    <location>
        <begin position="742"/>
        <end position="934"/>
    </location>
</feature>
<dbReference type="GeneTree" id="ENSGT01150000286911"/>
<dbReference type="SMART" id="SM00368">
    <property type="entry name" value="LRR_RI"/>
    <property type="match status" value="3"/>
</dbReference>
<sequence>DECGSQDIIGAPQPSEPPRRPTSTDFYTNIKLNLFLKVIRNFKEEMKKTFCMICESPGEQQSSLNSIYTELHITTGEGEGLPEQHEATQIKHKLRRKSSETLIKLNNIFLPLPGQKTSHRTVLTKGIAGIGKSSAVQKFILDWAEEKANKDIDFIFSLAFREVNLSKDRNSLHGLLAEFHPAIRDLKDPEFYVKAKVLVILDGLDESRLSLDFQDSEIVTSVNEETSVGVLLANLIQGNLLPSALLWITSRPAAANQITAKFVNMVTEIRGFTDAQKEEYFRRRFSLDSSLAERIISHIQASPSLSIMCHIPIFCWISADLFKETFGDEKAEVPQTLTEMMAHFLFVQTKRRSKKYDKTGKKRERERENLLKTHREFLLKLGKLAFNHLLENNLIFYEEDFEKMGIDIEEVSIHSGFCATILREERVLSQNKVFCFVHLTVQEFFAALYVYDCMTNNNIEELQTFLDFQGEHTLPDLLKMTVDRVLDSKNGHLDFFLRFLFGLMVESNQRVLQGLFTCQEPGADTTKKVLKYLKTIRRKGLPPDRCINLFHTMVEMRDHKVKDEIEQYLKLKDRSGTELTPLHCSALAFMLQVSEDDLEVFDLKSYNTSEPGRMRLIPAVRCSRKALLADCKLTAEWIEQLALNLKFPYSALRELDLSNNDLKDAGVKSLCEGLRSPCCRLRKLRLSGCQITEEGCAALASALTANPSHLTELDLSYNNPGDSGVKMLTELKSNPGCSLELNLEHRGSLRLKPGFKKYACELTWDPNTAHRNLSLSEDGRKVTWVEKEQPYEDHPDRFDGWCQVLCREALSGRSYLEVEVEEPFTIGLTYRGISRKGEAEDRRLGFNDKSWSLFCSEEGCFVFHGDDTKVDVSSLCSRSSRVGVYLDWPHNLSFYRVSSDKPILLHTFTGNFTEPLYPGIQIHPKTYATFCQLP</sequence>
<dbReference type="InterPro" id="IPR041075">
    <property type="entry name" value="NOD1/2_WH"/>
</dbReference>
<evidence type="ECO:0000313" key="11">
    <source>
        <dbReference type="Proteomes" id="UP000472263"/>
    </source>
</evidence>
<protein>
    <submittedName>
        <fullName evidence="10">Si:ch73-236c18.6</fullName>
    </submittedName>
</protein>
<evidence type="ECO:0000256" key="2">
    <source>
        <dbReference type="ARBA" id="ARBA00022490"/>
    </source>
</evidence>
<dbReference type="InterPro" id="IPR001870">
    <property type="entry name" value="B30.2/SPRY"/>
</dbReference>
<keyword evidence="6" id="KW-0067">ATP-binding</keyword>
<dbReference type="CDD" id="cd16040">
    <property type="entry name" value="SPRY_PRY_SNTX"/>
    <property type="match status" value="1"/>
</dbReference>
<evidence type="ECO:0000256" key="7">
    <source>
        <dbReference type="SAM" id="MobiDB-lite"/>
    </source>
</evidence>
<reference evidence="10" key="2">
    <citation type="submission" date="2025-08" db="UniProtKB">
        <authorList>
            <consortium name="Ensembl"/>
        </authorList>
    </citation>
    <scope>IDENTIFICATION</scope>
</reference>
<dbReference type="InterPro" id="IPR003879">
    <property type="entry name" value="Butyrophylin_SPRY"/>
</dbReference>
<dbReference type="GO" id="GO:0005737">
    <property type="term" value="C:cytoplasm"/>
    <property type="evidence" value="ECO:0007669"/>
    <property type="project" value="UniProtKB-SubCell"/>
</dbReference>
<keyword evidence="2" id="KW-0963">Cytoplasm</keyword>
<dbReference type="InterPro" id="IPR013320">
    <property type="entry name" value="ConA-like_dom_sf"/>
</dbReference>
<dbReference type="InterPro" id="IPR001611">
    <property type="entry name" value="Leu-rich_rpt"/>
</dbReference>
<dbReference type="InterPro" id="IPR029495">
    <property type="entry name" value="NACHT-assoc"/>
</dbReference>
<dbReference type="Gene3D" id="2.60.120.920">
    <property type="match status" value="1"/>
</dbReference>
<dbReference type="Ensembl" id="ENSMMDT00005034862.1">
    <property type="protein sequence ID" value="ENSMMDP00005034107.1"/>
    <property type="gene ID" value="ENSMMDG00005016058.1"/>
</dbReference>
<dbReference type="PRINTS" id="PR01407">
    <property type="entry name" value="BUTYPHLNCDUF"/>
</dbReference>
<evidence type="ECO:0000259" key="9">
    <source>
        <dbReference type="PROSITE" id="PS50837"/>
    </source>
</evidence>
<feature type="domain" description="NACHT" evidence="9">
    <location>
        <begin position="120"/>
        <end position="254"/>
    </location>
</feature>
<dbReference type="Gene3D" id="3.40.50.300">
    <property type="entry name" value="P-loop containing nucleotide triphosphate hydrolases"/>
    <property type="match status" value="1"/>
</dbReference>
<dbReference type="SMART" id="SM00589">
    <property type="entry name" value="PRY"/>
    <property type="match status" value="1"/>
</dbReference>
<keyword evidence="5" id="KW-0547">Nucleotide-binding</keyword>
<dbReference type="SUPFAM" id="SSF52047">
    <property type="entry name" value="RNI-like"/>
    <property type="match status" value="1"/>
</dbReference>
<reference evidence="10" key="1">
    <citation type="submission" date="2019-06" db="EMBL/GenBank/DDBJ databases">
        <authorList>
            <consortium name="Wellcome Sanger Institute Data Sharing"/>
        </authorList>
    </citation>
    <scope>NUCLEOTIDE SEQUENCE [LARGE SCALE GENOMIC DNA]</scope>
</reference>
<dbReference type="FunFam" id="3.40.50.300:FF:000210">
    <property type="entry name" value="Si:dkey-16p6.1"/>
    <property type="match status" value="1"/>
</dbReference>
<dbReference type="InterPro" id="IPR032675">
    <property type="entry name" value="LRR_dom_sf"/>
</dbReference>
<dbReference type="InterPro" id="IPR051261">
    <property type="entry name" value="NLR"/>
</dbReference>
<keyword evidence="3" id="KW-0433">Leucine-rich repeat</keyword>
<evidence type="ECO:0000313" key="10">
    <source>
        <dbReference type="Ensembl" id="ENSMMDP00005034107.1"/>
    </source>
</evidence>
<comment type="subcellular location">
    <subcellularLocation>
        <location evidence="1">Cytoplasm</location>
    </subcellularLocation>
</comment>
<dbReference type="SMART" id="SM01288">
    <property type="entry name" value="FISNA"/>
    <property type="match status" value="1"/>
</dbReference>
<keyword evidence="11" id="KW-1185">Reference proteome</keyword>
<dbReference type="Gene3D" id="3.80.10.10">
    <property type="entry name" value="Ribonuclease Inhibitor"/>
    <property type="match status" value="1"/>
</dbReference>
<dbReference type="InterPro" id="IPR043136">
    <property type="entry name" value="B30.2/SPRY_sf"/>
</dbReference>
<reference evidence="10" key="3">
    <citation type="submission" date="2025-09" db="UniProtKB">
        <authorList>
            <consortium name="Ensembl"/>
        </authorList>
    </citation>
    <scope>IDENTIFICATION</scope>
</reference>
<dbReference type="Pfam" id="PF14484">
    <property type="entry name" value="FISNA"/>
    <property type="match status" value="1"/>
</dbReference>
<evidence type="ECO:0000259" key="8">
    <source>
        <dbReference type="PROSITE" id="PS50188"/>
    </source>
</evidence>
<evidence type="ECO:0000256" key="5">
    <source>
        <dbReference type="ARBA" id="ARBA00022741"/>
    </source>
</evidence>
<dbReference type="InterPro" id="IPR003877">
    <property type="entry name" value="SPRY_dom"/>
</dbReference>
<dbReference type="AlphaFoldDB" id="A0A667Z1T5"/>
<evidence type="ECO:0000256" key="6">
    <source>
        <dbReference type="ARBA" id="ARBA00022840"/>
    </source>
</evidence>
<name>A0A667Z1T5_9TELE</name>
<dbReference type="SMART" id="SM00449">
    <property type="entry name" value="SPRY"/>
    <property type="match status" value="1"/>
</dbReference>
<dbReference type="InterPro" id="IPR041267">
    <property type="entry name" value="NLRP_HD2"/>
</dbReference>
<proteinExistence type="predicted"/>
<evidence type="ECO:0000256" key="4">
    <source>
        <dbReference type="ARBA" id="ARBA00022737"/>
    </source>
</evidence>
<dbReference type="Pfam" id="PF13765">
    <property type="entry name" value="PRY"/>
    <property type="match status" value="1"/>
</dbReference>
<organism evidence="10 11">
    <name type="scientific">Myripristis murdjan</name>
    <name type="common">pinecone soldierfish</name>
    <dbReference type="NCBI Taxonomy" id="586833"/>
    <lineage>
        <taxon>Eukaryota</taxon>
        <taxon>Metazoa</taxon>
        <taxon>Chordata</taxon>
        <taxon>Craniata</taxon>
        <taxon>Vertebrata</taxon>
        <taxon>Euteleostomi</taxon>
        <taxon>Actinopterygii</taxon>
        <taxon>Neopterygii</taxon>
        <taxon>Teleostei</taxon>
        <taxon>Neoteleostei</taxon>
        <taxon>Acanthomorphata</taxon>
        <taxon>Holocentriformes</taxon>
        <taxon>Holocentridae</taxon>
        <taxon>Myripristis</taxon>
    </lineage>
</organism>
<dbReference type="PROSITE" id="PS50837">
    <property type="entry name" value="NACHT"/>
    <property type="match status" value="1"/>
</dbReference>
<dbReference type="InParanoid" id="A0A667Z1T5"/>
<dbReference type="InterPro" id="IPR006574">
    <property type="entry name" value="PRY"/>
</dbReference>
<dbReference type="Pfam" id="PF13516">
    <property type="entry name" value="LRR_6"/>
    <property type="match status" value="3"/>
</dbReference>
<evidence type="ECO:0000256" key="1">
    <source>
        <dbReference type="ARBA" id="ARBA00004496"/>
    </source>
</evidence>
<feature type="region of interest" description="Disordered" evidence="7">
    <location>
        <begin position="1"/>
        <end position="23"/>
    </location>
</feature>
<dbReference type="PANTHER" id="PTHR24106">
    <property type="entry name" value="NACHT, LRR AND CARD DOMAINS-CONTAINING"/>
    <property type="match status" value="1"/>
</dbReference>
<dbReference type="InterPro" id="IPR027417">
    <property type="entry name" value="P-loop_NTPase"/>
</dbReference>
<dbReference type="Pfam" id="PF17776">
    <property type="entry name" value="NLRC4_HD2"/>
    <property type="match status" value="1"/>
</dbReference>
<keyword evidence="4" id="KW-0677">Repeat</keyword>
<dbReference type="Proteomes" id="UP000472263">
    <property type="component" value="Chromosome 18"/>
</dbReference>
<dbReference type="Pfam" id="PF17779">
    <property type="entry name" value="WHD_NOD2"/>
    <property type="match status" value="1"/>
</dbReference>
<evidence type="ECO:0000256" key="3">
    <source>
        <dbReference type="ARBA" id="ARBA00022614"/>
    </source>
</evidence>
<accession>A0A667Z1T5</accession>